<feature type="transmembrane region" description="Helical" evidence="1">
    <location>
        <begin position="504"/>
        <end position="526"/>
    </location>
</feature>
<name>A0ABS7QIH2_9ACTN</name>
<accession>A0ABS7QIH2</accession>
<evidence type="ECO:0000313" key="3">
    <source>
        <dbReference type="Proteomes" id="UP000778578"/>
    </source>
</evidence>
<dbReference type="Proteomes" id="UP000778578">
    <property type="component" value="Unassembled WGS sequence"/>
</dbReference>
<keyword evidence="1" id="KW-0472">Membrane</keyword>
<evidence type="ECO:0000256" key="1">
    <source>
        <dbReference type="SAM" id="Phobius"/>
    </source>
</evidence>
<reference evidence="2 3" key="1">
    <citation type="submission" date="2021-08" db="EMBL/GenBank/DDBJ databases">
        <title>WGS of actinomycetes from Thailand.</title>
        <authorList>
            <person name="Thawai C."/>
        </authorList>
    </citation>
    <scope>NUCLEOTIDE SEQUENCE [LARGE SCALE GENOMIC DNA]</scope>
    <source>
        <strain evidence="2 3">PLK6-54</strain>
    </source>
</reference>
<evidence type="ECO:0000313" key="2">
    <source>
        <dbReference type="EMBL" id="MBY8882484.1"/>
    </source>
</evidence>
<proteinExistence type="predicted"/>
<feature type="transmembrane region" description="Helical" evidence="1">
    <location>
        <begin position="272"/>
        <end position="293"/>
    </location>
</feature>
<dbReference type="RefSeq" id="WP_222968832.1">
    <property type="nucleotide sequence ID" value="NZ_JAINZZ010000075.1"/>
</dbReference>
<dbReference type="InterPro" id="IPR029058">
    <property type="entry name" value="AB_hydrolase_fold"/>
</dbReference>
<sequence length="774" mass="81122">MSTERDAGPRVTTPLALELLVHGVGGTTPQQMLGDPRTVRLAGDDTAGIHRRSCDADAEQHPGRQGDEPVQEAYCWSNLTSGNGSRALWLLLLPFMVTNLAHWMRPPSLRTRLARGYELVVRLLALTLTVLLVAAVCEVTLDIVGWQCAGRAACARDRSWLGFAAAGHHGWWSQPGRRLALAAAAPLTLIAVLWWLSHRTWYAYESQRPATRPGPPPPGTPPLALPGFWYGRRSVARLRTAHTAAGLLTVTTALCVPALSFDRAHGGVVLRAAGWALTAALVALAALATGVVCHADRAETGLDDTPDHRTTRLLLAGSTGTVAAAAVYGAWSRPGWASDGRLPSAQAFSAVTVCQGALVAALAACAVLLHRAPPPDFEDCGVALRGLAGPAVALLGCALGGVLTGGVAQRTADWLDGGRTPGEHGSPLVGPPAVLTWEASVIPAVLALLALGGAALAARLRRREHTLRHEVEQSYPHEEHHASRTRQIARAVARAGLTDSAPMLVAVVCAAAFALGGGAVAGAWAGGGTPVDVAADAPRVLRGPAGAAQSLGSWLVGAGVVALVALGRRAYRDPSARRTVGILWDVGTFWPRAAHPFAPPCYAERAVPDLSWRMASWTQATGGRIIISGHSQGSVLAAAAVWQLDPAVRGRVALLTYGCPLARLYGRWFPAHFGTARLRDLHDDMHIWSNLWRRTDPIGGPVGISSPDAPVDCGPLLDPAAYGRSLAHPLPEPILGHSDFQADPAFAEQRALLLARLPGPKGVPAQGSSGRSSG</sequence>
<comment type="caution">
    <text evidence="2">The sequence shown here is derived from an EMBL/GenBank/DDBJ whole genome shotgun (WGS) entry which is preliminary data.</text>
</comment>
<feature type="transmembrane region" description="Helical" evidence="1">
    <location>
        <begin position="116"/>
        <end position="136"/>
    </location>
</feature>
<feature type="transmembrane region" description="Helical" evidence="1">
    <location>
        <begin position="546"/>
        <end position="567"/>
    </location>
</feature>
<dbReference type="SUPFAM" id="SSF53474">
    <property type="entry name" value="alpha/beta-Hydrolases"/>
    <property type="match status" value="1"/>
</dbReference>
<organism evidence="2 3">
    <name type="scientific">Actinacidiphila acidipaludis</name>
    <dbReference type="NCBI Taxonomy" id="2873382"/>
    <lineage>
        <taxon>Bacteria</taxon>
        <taxon>Bacillati</taxon>
        <taxon>Actinomycetota</taxon>
        <taxon>Actinomycetes</taxon>
        <taxon>Kitasatosporales</taxon>
        <taxon>Streptomycetaceae</taxon>
        <taxon>Actinacidiphila</taxon>
    </lineage>
</organism>
<evidence type="ECO:0008006" key="4">
    <source>
        <dbReference type="Google" id="ProtNLM"/>
    </source>
</evidence>
<keyword evidence="3" id="KW-1185">Reference proteome</keyword>
<feature type="transmembrane region" description="Helical" evidence="1">
    <location>
        <begin position="313"/>
        <end position="331"/>
    </location>
</feature>
<gene>
    <name evidence="2" type="ORF">K7862_33315</name>
</gene>
<feature type="transmembrane region" description="Helical" evidence="1">
    <location>
        <begin position="241"/>
        <end position="260"/>
    </location>
</feature>
<feature type="transmembrane region" description="Helical" evidence="1">
    <location>
        <begin position="347"/>
        <end position="370"/>
    </location>
</feature>
<keyword evidence="1" id="KW-0812">Transmembrane</keyword>
<keyword evidence="1" id="KW-1133">Transmembrane helix</keyword>
<dbReference type="EMBL" id="JAINZZ010000075">
    <property type="protein sequence ID" value="MBY8882484.1"/>
    <property type="molecule type" value="Genomic_DNA"/>
</dbReference>
<feature type="transmembrane region" description="Helical" evidence="1">
    <location>
        <begin position="179"/>
        <end position="196"/>
    </location>
</feature>
<protein>
    <recommendedName>
        <fullName evidence="4">Integral membrane protein</fullName>
    </recommendedName>
</protein>
<feature type="transmembrane region" description="Helical" evidence="1">
    <location>
        <begin position="441"/>
        <end position="460"/>
    </location>
</feature>
<feature type="transmembrane region" description="Helical" evidence="1">
    <location>
        <begin position="382"/>
        <end position="403"/>
    </location>
</feature>